<evidence type="ECO:0000313" key="3">
    <source>
        <dbReference type="Proteomes" id="UP000243338"/>
    </source>
</evidence>
<reference evidence="3" key="1">
    <citation type="submission" date="2016-10" db="EMBL/GenBank/DDBJ databases">
        <authorList>
            <person name="Varghese N."/>
            <person name="Submissions S."/>
        </authorList>
    </citation>
    <scope>NUCLEOTIDE SEQUENCE [LARGE SCALE GENOMIC DNA]</scope>
    <source>
        <strain evidence="3">SLH 33</strain>
    </source>
</reference>
<proteinExistence type="predicted"/>
<sequence>MQSIEDLCKVRDSIFDRNRRDVVLDISDVAENKIDPYDFFEENYLTEGMISLFKQVFRRFANESDASVFKLTQAMGGGKTHCMIGLSLLAKYPEIREKVMGEGFAKNVLGPINIVVFNGRESDAPYGIWGSIAEQLGNREFFKDYYSPLQAPGKSAWVNLLKNQKLLILFDELPPYFENAKSKTVGNTDLSVVTKTALSNLLVALGTEELSQVTIVLSDLKATYEGGSQQITQSLHDFENEVGRSSVNIEPVGLNTDEVYQILKKRIFSELPDDDTILSIAQAYGDVTKEAGQMDLAHVSPEMIVQQVRDSYPFHPAIKDLYARFRENPGFQQTRGLIRFMRVMVSHLYESDDAKNAMLIHPHMIDLNHPEMSAEINLINSTLGNAISHDVASEGDSVAEMEDMKRSGSDAQDICKLILMASLANVEHSVVGLTTSEIITDIAAPGRDLTTLPDMVSTLESQLCWYLHRANNGKVYFKNTENLVARLRSLAESYGREAALKDVKEFLQTIFVPERKDCYQELQVLPAVDDITITQDKVKLVLYEPHGGSLHPHLIDFYDALDYKNRVCFISGQKDTMNNLISVGKEYKAIKSILGEMDSSGVRSDDTQRIIAQDLKDNIIHRLLSAARETFTRLHYPQSDELRVTDLTMNFEGNKCRGEELIRNTLTEKQKFTLDVDGETFRKKCEQRLFTQRTMQWSEIKKRAAILTKWQWHHPSALDNLKDEMLRKEQWRMDGGYADKGPFAAPSTSIKVMEWNRDEESGEVTLKVVPVNGDTVYYDVGGEATTASAKVDDFQNFVIRDMHASFLCVDSNDTHEPGPTLKWSNSVTLKKRVFGDGDKKTVELKAAPVDANIRYTTDGSNPKNAGGIYTNPFEIDRSVRVVLAIAEKKGVESEQIRIDIDWKADKPGLRLDKPATWKHNHNIKTTKESFDFTGLLKKYKARVPEVRLSVMGDKSWIELNTDSAIELSGEQIEKLIESLREVYSDGQVGIDARSIKFTTGQDMKEFADSEKKNINMDEVNQ</sequence>
<gene>
    <name evidence="2" type="ORF">SAMN04488587_1999</name>
</gene>
<dbReference type="Pfam" id="PF13290">
    <property type="entry name" value="CHB_HEX_C_1"/>
    <property type="match status" value="1"/>
</dbReference>
<feature type="domain" description="GH29D-like beta-sandwich" evidence="1">
    <location>
        <begin position="839"/>
        <end position="895"/>
    </location>
</feature>
<dbReference type="Proteomes" id="UP000243338">
    <property type="component" value="Unassembled WGS sequence"/>
</dbReference>
<accession>A0A1I0B621</accession>
<protein>
    <submittedName>
        <fullName evidence="2">Predicted ATPase, AAA+ superfamily</fullName>
    </submittedName>
</protein>
<keyword evidence="3" id="KW-1185">Reference proteome</keyword>
<dbReference type="InterPro" id="IPR059177">
    <property type="entry name" value="GH29D-like_dom"/>
</dbReference>
<name>A0A1I0B621_9EURY</name>
<evidence type="ECO:0000259" key="1">
    <source>
        <dbReference type="Pfam" id="PF13290"/>
    </source>
</evidence>
<dbReference type="InterPro" id="IPR007555">
    <property type="entry name" value="DUF499"/>
</dbReference>
<organism evidence="2 3">
    <name type="scientific">Methanococcoides vulcani</name>
    <dbReference type="NCBI Taxonomy" id="1353158"/>
    <lineage>
        <taxon>Archaea</taxon>
        <taxon>Methanobacteriati</taxon>
        <taxon>Methanobacteriota</taxon>
        <taxon>Stenosarchaea group</taxon>
        <taxon>Methanomicrobia</taxon>
        <taxon>Methanosarcinales</taxon>
        <taxon>Methanosarcinaceae</taxon>
        <taxon>Methanococcoides</taxon>
    </lineage>
</organism>
<dbReference type="EMBL" id="FOHQ01000006">
    <property type="protein sequence ID" value="SET02311.1"/>
    <property type="molecule type" value="Genomic_DNA"/>
</dbReference>
<dbReference type="AlphaFoldDB" id="A0A1I0B621"/>
<dbReference type="Pfam" id="PF04465">
    <property type="entry name" value="DUF499"/>
    <property type="match status" value="1"/>
</dbReference>
<dbReference type="OrthoDB" id="141252at2157"/>
<evidence type="ECO:0000313" key="2">
    <source>
        <dbReference type="EMBL" id="SET02311.1"/>
    </source>
</evidence>
<dbReference type="STRING" id="1353158.SAMN04488587_1999"/>
<dbReference type="RefSeq" id="WP_091690449.1">
    <property type="nucleotide sequence ID" value="NZ_CAAGSJ010000007.1"/>
</dbReference>